<dbReference type="Proteomes" id="UP001168877">
    <property type="component" value="Unassembled WGS sequence"/>
</dbReference>
<keyword evidence="2" id="KW-0645">Protease</keyword>
<keyword evidence="3" id="KW-0064">Aspartyl protease</keyword>
<dbReference type="GO" id="GO:0005576">
    <property type="term" value="C:extracellular region"/>
    <property type="evidence" value="ECO:0007669"/>
    <property type="project" value="TreeGrafter"/>
</dbReference>
<evidence type="ECO:0000313" key="8">
    <source>
        <dbReference type="Proteomes" id="UP001168877"/>
    </source>
</evidence>
<proteinExistence type="inferred from homology"/>
<dbReference type="InterPro" id="IPR032861">
    <property type="entry name" value="TAXi_N"/>
</dbReference>
<dbReference type="CDD" id="cd05476">
    <property type="entry name" value="pepsin_A_like_plant"/>
    <property type="match status" value="1"/>
</dbReference>
<organism evidence="7 8">
    <name type="scientific">Acer saccharum</name>
    <name type="common">Sugar maple</name>
    <dbReference type="NCBI Taxonomy" id="4024"/>
    <lineage>
        <taxon>Eukaryota</taxon>
        <taxon>Viridiplantae</taxon>
        <taxon>Streptophyta</taxon>
        <taxon>Embryophyta</taxon>
        <taxon>Tracheophyta</taxon>
        <taxon>Spermatophyta</taxon>
        <taxon>Magnoliopsida</taxon>
        <taxon>eudicotyledons</taxon>
        <taxon>Gunneridae</taxon>
        <taxon>Pentapetalae</taxon>
        <taxon>rosids</taxon>
        <taxon>malvids</taxon>
        <taxon>Sapindales</taxon>
        <taxon>Sapindaceae</taxon>
        <taxon>Hippocastanoideae</taxon>
        <taxon>Acereae</taxon>
        <taxon>Acer</taxon>
    </lineage>
</organism>
<dbReference type="Pfam" id="PF14541">
    <property type="entry name" value="TAXi_C"/>
    <property type="match status" value="1"/>
</dbReference>
<gene>
    <name evidence="7" type="ORF">LWI29_013318</name>
</gene>
<protein>
    <recommendedName>
        <fullName evidence="6">Peptidase A1 domain-containing protein</fullName>
    </recommendedName>
</protein>
<evidence type="ECO:0000256" key="2">
    <source>
        <dbReference type="ARBA" id="ARBA00022670"/>
    </source>
</evidence>
<comment type="caution">
    <text evidence="7">The sequence shown here is derived from an EMBL/GenBank/DDBJ whole genome shotgun (WGS) entry which is preliminary data.</text>
</comment>
<evidence type="ECO:0000259" key="6">
    <source>
        <dbReference type="PROSITE" id="PS51767"/>
    </source>
</evidence>
<name>A0AA39S7X7_ACESA</name>
<sequence length="456" mass="50160">MAFISAMMILSVILIIISSFSFSFAISKDISFTAPLIHRSSPESPFYDPNATLLDIIKASIRTSSARAIAFRNLNSNNIHINSGSPVPRIDLISQDYVIKYGIGSPPMDTYGVPDTGSSLTWLQCKGCVECYTQPIPLFDPTQSSTYNTVLCGSDECNKAAYTRLCNGTSQEKCPYGIVYVDGQSYSYGDIATETFTFPQVTTSDTSLDYYNHANIIFGCGVKDSFMSNYMPGIVGLTNHRSSLVGQLDFSSFSYCLSANASFHGQMRFGSAAIISGSSTKIAPNQAGNYYFQNVEGLYVDGEKVEGIPDWVFKFVESSPGSGGFLIDTGSTFSVFPSVAFDPLIEKLKNYMQSRGIVPMIDETGIFKLCYDIKYLRTEVLPAIEIWFTDMSESLVLSDANAWIIIPKGLFCLAMISIDTNISILGMHQMRDLNVGIDLKLSQVSFLYSTQCPQYQ</sequence>
<dbReference type="PROSITE" id="PS00141">
    <property type="entry name" value="ASP_PROTEASE"/>
    <property type="match status" value="1"/>
</dbReference>
<feature type="domain" description="Peptidase A1" evidence="6">
    <location>
        <begin position="97"/>
        <end position="447"/>
    </location>
</feature>
<dbReference type="EMBL" id="JAUESC010000382">
    <property type="protein sequence ID" value="KAK0586848.1"/>
    <property type="molecule type" value="Genomic_DNA"/>
</dbReference>
<keyword evidence="4" id="KW-0378">Hydrolase</keyword>
<reference evidence="7" key="2">
    <citation type="submission" date="2023-06" db="EMBL/GenBank/DDBJ databases">
        <authorList>
            <person name="Swenson N.G."/>
            <person name="Wegrzyn J.L."/>
            <person name="Mcevoy S.L."/>
        </authorList>
    </citation>
    <scope>NUCLEOTIDE SEQUENCE</scope>
    <source>
        <strain evidence="7">NS2018</strain>
        <tissue evidence="7">Leaf</tissue>
    </source>
</reference>
<dbReference type="InterPro" id="IPR033121">
    <property type="entry name" value="PEPTIDASE_A1"/>
</dbReference>
<reference evidence="7" key="1">
    <citation type="journal article" date="2022" name="Plant J.">
        <title>Strategies of tolerance reflected in two North American maple genomes.</title>
        <authorList>
            <person name="McEvoy S.L."/>
            <person name="Sezen U.U."/>
            <person name="Trouern-Trend A."/>
            <person name="McMahon S.M."/>
            <person name="Schaberg P.G."/>
            <person name="Yang J."/>
            <person name="Wegrzyn J.L."/>
            <person name="Swenson N.G."/>
        </authorList>
    </citation>
    <scope>NUCLEOTIDE SEQUENCE</scope>
    <source>
        <strain evidence="7">NS2018</strain>
    </source>
</reference>
<evidence type="ECO:0000256" key="5">
    <source>
        <dbReference type="ARBA" id="ARBA00023180"/>
    </source>
</evidence>
<dbReference type="InterPro" id="IPR051708">
    <property type="entry name" value="Plant_Aspart_Prot_A1"/>
</dbReference>
<keyword evidence="8" id="KW-1185">Reference proteome</keyword>
<dbReference type="AlphaFoldDB" id="A0AA39S7X7"/>
<evidence type="ECO:0000256" key="1">
    <source>
        <dbReference type="ARBA" id="ARBA00007447"/>
    </source>
</evidence>
<accession>A0AA39S7X7</accession>
<dbReference type="InterPro" id="IPR021109">
    <property type="entry name" value="Peptidase_aspartic_dom_sf"/>
</dbReference>
<evidence type="ECO:0000256" key="4">
    <source>
        <dbReference type="ARBA" id="ARBA00022801"/>
    </source>
</evidence>
<comment type="similarity">
    <text evidence="1">Belongs to the peptidase A1 family.</text>
</comment>
<dbReference type="Gene3D" id="2.40.70.10">
    <property type="entry name" value="Acid Proteases"/>
    <property type="match status" value="2"/>
</dbReference>
<dbReference type="PANTHER" id="PTHR47967:SF23">
    <property type="entry name" value="OS04G0448300 PROTEIN"/>
    <property type="match status" value="1"/>
</dbReference>
<dbReference type="InterPro" id="IPR032799">
    <property type="entry name" value="TAXi_C"/>
</dbReference>
<dbReference type="GO" id="GO:0004190">
    <property type="term" value="F:aspartic-type endopeptidase activity"/>
    <property type="evidence" value="ECO:0007669"/>
    <property type="project" value="UniProtKB-KW"/>
</dbReference>
<keyword evidence="5" id="KW-0325">Glycoprotein</keyword>
<evidence type="ECO:0000256" key="3">
    <source>
        <dbReference type="ARBA" id="ARBA00022750"/>
    </source>
</evidence>
<dbReference type="SUPFAM" id="SSF50630">
    <property type="entry name" value="Acid proteases"/>
    <property type="match status" value="1"/>
</dbReference>
<dbReference type="InterPro" id="IPR034161">
    <property type="entry name" value="Pepsin-like_plant"/>
</dbReference>
<dbReference type="PANTHER" id="PTHR47967">
    <property type="entry name" value="OS07G0603500 PROTEIN-RELATED"/>
    <property type="match status" value="1"/>
</dbReference>
<dbReference type="InterPro" id="IPR001969">
    <property type="entry name" value="Aspartic_peptidase_AS"/>
</dbReference>
<dbReference type="PROSITE" id="PS51767">
    <property type="entry name" value="PEPTIDASE_A1"/>
    <property type="match status" value="1"/>
</dbReference>
<dbReference type="GO" id="GO:0006508">
    <property type="term" value="P:proteolysis"/>
    <property type="evidence" value="ECO:0007669"/>
    <property type="project" value="UniProtKB-KW"/>
</dbReference>
<dbReference type="Pfam" id="PF14543">
    <property type="entry name" value="TAXi_N"/>
    <property type="match status" value="1"/>
</dbReference>
<evidence type="ECO:0000313" key="7">
    <source>
        <dbReference type="EMBL" id="KAK0586848.1"/>
    </source>
</evidence>